<dbReference type="GO" id="GO:0016829">
    <property type="term" value="F:lyase activity"/>
    <property type="evidence" value="ECO:0007669"/>
    <property type="project" value="UniProtKB-KW"/>
</dbReference>
<proteinExistence type="inferred from homology"/>
<name>A0ABY7Q8I9_9ACTN</name>
<comment type="cofactor">
    <cofactor evidence="1">
        <name>pyridoxal 5'-phosphate</name>
        <dbReference type="ChEBI" id="CHEBI:597326"/>
    </cofactor>
</comment>
<evidence type="ECO:0000256" key="3">
    <source>
        <dbReference type="ARBA" id="ARBA00022898"/>
    </source>
</evidence>
<dbReference type="InterPro" id="IPR015422">
    <property type="entry name" value="PyrdxlP-dep_Trfase_small"/>
</dbReference>
<dbReference type="InterPro" id="IPR001597">
    <property type="entry name" value="ArAA_b-elim_lyase/Thr_aldolase"/>
</dbReference>
<organism evidence="5 6">
    <name type="scientific">Kitasatospora cathayae</name>
    <dbReference type="NCBI Taxonomy" id="3004092"/>
    <lineage>
        <taxon>Bacteria</taxon>
        <taxon>Bacillati</taxon>
        <taxon>Actinomycetota</taxon>
        <taxon>Actinomycetes</taxon>
        <taxon>Kitasatosporales</taxon>
        <taxon>Streptomycetaceae</taxon>
        <taxon>Kitasatospora</taxon>
    </lineage>
</organism>
<evidence type="ECO:0000256" key="1">
    <source>
        <dbReference type="ARBA" id="ARBA00001933"/>
    </source>
</evidence>
<dbReference type="SUPFAM" id="SSF53383">
    <property type="entry name" value="PLP-dependent transferases"/>
    <property type="match status" value="1"/>
</dbReference>
<evidence type="ECO:0000313" key="6">
    <source>
        <dbReference type="Proteomes" id="UP001212821"/>
    </source>
</evidence>
<feature type="domain" description="Aromatic amino acid beta-eliminating lyase/threonine aldolase" evidence="4">
    <location>
        <begin position="48"/>
        <end position="291"/>
    </location>
</feature>
<accession>A0ABY7Q8I9</accession>
<gene>
    <name evidence="5" type="ORF">O1G21_26055</name>
</gene>
<comment type="similarity">
    <text evidence="2">Belongs to the threonine aldolase family.</text>
</comment>
<keyword evidence="3" id="KW-0663">Pyridoxal phosphate</keyword>
<dbReference type="InterPro" id="IPR015421">
    <property type="entry name" value="PyrdxlP-dep_Trfase_major"/>
</dbReference>
<evidence type="ECO:0000256" key="2">
    <source>
        <dbReference type="ARBA" id="ARBA00006966"/>
    </source>
</evidence>
<dbReference type="PANTHER" id="PTHR48097">
    <property type="entry name" value="L-THREONINE ALDOLASE-RELATED"/>
    <property type="match status" value="1"/>
</dbReference>
<keyword evidence="6" id="KW-1185">Reference proteome</keyword>
<dbReference type="EMBL" id="CP115450">
    <property type="protein sequence ID" value="WBP88958.1"/>
    <property type="molecule type" value="Genomic_DNA"/>
</dbReference>
<evidence type="ECO:0000313" key="5">
    <source>
        <dbReference type="EMBL" id="WBP88958.1"/>
    </source>
</evidence>
<dbReference type="PANTHER" id="PTHR48097:SF9">
    <property type="entry name" value="L-THREONINE ALDOLASE"/>
    <property type="match status" value="1"/>
</dbReference>
<reference evidence="6" key="1">
    <citation type="submission" date="2022-12" db="EMBL/GenBank/DDBJ databases">
        <authorList>
            <person name="Mo P."/>
        </authorList>
    </citation>
    <scope>NUCLEOTIDE SEQUENCE [LARGE SCALE GENOMIC DNA]</scope>
    <source>
        <strain evidence="6">HUAS 3-15</strain>
    </source>
</reference>
<dbReference type="Gene3D" id="3.90.1150.10">
    <property type="entry name" value="Aspartate Aminotransferase, domain 1"/>
    <property type="match status" value="1"/>
</dbReference>
<dbReference type="Pfam" id="PF01212">
    <property type="entry name" value="Beta_elim_lyase"/>
    <property type="match status" value="1"/>
</dbReference>
<keyword evidence="5" id="KW-0456">Lyase</keyword>
<sequence length="378" mass="40915">MTDDQIDWGRLRAARRASTRFFSGSRPLTIHERLTTLAAAVDPGLYPDVYGNGGPVGELEERTAALLGTQDAVFFPTGTMAQQVALRYHAERTGNRAVALHPLSHIERHERHAHTQLTGLRGLWPTTAQRQPTPEELRSLGEPFGTVVVELPLRDPGFLLPSWEELTELVAAARETGARVHFDGARLWNTTAHFGKPLDEIAALADSVYVSYYKDLGGISGAALAGDEALTAYARTWRHRYGGQLYQQWPAALSALAGLDTVLPELPGYAAHAATLIPALATLPGARIHPAVPPTHEFQLWLPHPAKALNQAVLALAEQERIWFVPEWTDAAPGLAMAEVSLDGPAQAWTPEEVTELGLRFLELAAAAEKGATAAGRG</sequence>
<dbReference type="InterPro" id="IPR015424">
    <property type="entry name" value="PyrdxlP-dep_Trfase"/>
</dbReference>
<dbReference type="Proteomes" id="UP001212821">
    <property type="component" value="Chromosome"/>
</dbReference>
<dbReference type="Gene3D" id="3.40.640.10">
    <property type="entry name" value="Type I PLP-dependent aspartate aminotransferase-like (Major domain)"/>
    <property type="match status" value="1"/>
</dbReference>
<protein>
    <submittedName>
        <fullName evidence="5">Beta-eliminating lyase-related protein</fullName>
    </submittedName>
</protein>
<dbReference type="RefSeq" id="WP_270147051.1">
    <property type="nucleotide sequence ID" value="NZ_CP115450.1"/>
</dbReference>
<evidence type="ECO:0000259" key="4">
    <source>
        <dbReference type="Pfam" id="PF01212"/>
    </source>
</evidence>